<protein>
    <submittedName>
        <fullName evidence="1">Uncharacterized protein</fullName>
    </submittedName>
</protein>
<accession>A0A1J5PTM4</accession>
<reference evidence="1" key="1">
    <citation type="submission" date="2016-10" db="EMBL/GenBank/DDBJ databases">
        <title>Sequence of Gallionella enrichment culture.</title>
        <authorList>
            <person name="Poehlein A."/>
            <person name="Muehling M."/>
            <person name="Daniel R."/>
        </authorList>
    </citation>
    <scope>NUCLEOTIDE SEQUENCE</scope>
</reference>
<sequence>MGREPISICQAVNDSRSISGARWCRRLARITASAQLTPAITASPLLFRLPCRCQGSRMQISPLIEASAASHCMPRIFSPSMGHARTITQNGMV</sequence>
<proteinExistence type="predicted"/>
<name>A0A1J5PTM4_9ZZZZ</name>
<organism evidence="1">
    <name type="scientific">mine drainage metagenome</name>
    <dbReference type="NCBI Taxonomy" id="410659"/>
    <lineage>
        <taxon>unclassified sequences</taxon>
        <taxon>metagenomes</taxon>
        <taxon>ecological metagenomes</taxon>
    </lineage>
</organism>
<comment type="caution">
    <text evidence="1">The sequence shown here is derived from an EMBL/GenBank/DDBJ whole genome shotgun (WGS) entry which is preliminary data.</text>
</comment>
<dbReference type="AlphaFoldDB" id="A0A1J5PTM4"/>
<dbReference type="EMBL" id="MLJW01003886">
    <property type="protein sequence ID" value="OIQ71087.1"/>
    <property type="molecule type" value="Genomic_DNA"/>
</dbReference>
<gene>
    <name evidence="1" type="ORF">GALL_472950</name>
</gene>
<evidence type="ECO:0000313" key="1">
    <source>
        <dbReference type="EMBL" id="OIQ71087.1"/>
    </source>
</evidence>